<comment type="caution">
    <text evidence="2">The sequence shown here is derived from an EMBL/GenBank/DDBJ whole genome shotgun (WGS) entry which is preliminary data.</text>
</comment>
<dbReference type="Proteomes" id="UP001474421">
    <property type="component" value="Unassembled WGS sequence"/>
</dbReference>
<evidence type="ECO:0000256" key="1">
    <source>
        <dbReference type="SAM" id="MobiDB-lite"/>
    </source>
</evidence>
<protein>
    <submittedName>
        <fullName evidence="2">Wee1-b: Wee1-like kinase 1-B</fullName>
    </submittedName>
</protein>
<dbReference type="EMBL" id="JAOTOJ010000011">
    <property type="protein sequence ID" value="KAK9394765.1"/>
    <property type="molecule type" value="Genomic_DNA"/>
</dbReference>
<reference evidence="2 3" key="1">
    <citation type="journal article" date="2024" name="Proc. Natl. Acad. Sci. U.S.A.">
        <title>The genetic regulatory architecture and epigenomic basis for age-related changes in rattlesnake venom.</title>
        <authorList>
            <person name="Hogan M.P."/>
            <person name="Holding M.L."/>
            <person name="Nystrom G.S."/>
            <person name="Colston T.J."/>
            <person name="Bartlett D.A."/>
            <person name="Mason A.J."/>
            <person name="Ellsworth S.A."/>
            <person name="Rautsaw R.M."/>
            <person name="Lawrence K.C."/>
            <person name="Strickland J.L."/>
            <person name="He B."/>
            <person name="Fraser P."/>
            <person name="Margres M.J."/>
            <person name="Gilbert D.M."/>
            <person name="Gibbs H.L."/>
            <person name="Parkinson C.L."/>
            <person name="Rokyta D.R."/>
        </authorList>
    </citation>
    <scope>NUCLEOTIDE SEQUENCE [LARGE SCALE GENOMIC DNA]</scope>
    <source>
        <strain evidence="2">DRR0105</strain>
    </source>
</reference>
<proteinExistence type="predicted"/>
<keyword evidence="2" id="KW-0808">Transferase</keyword>
<sequence>MSLQPGERQEGFGKKPHTPPGISCPSWGCQADILSSSSFEGALTPNCPWKRKSGRAS</sequence>
<evidence type="ECO:0000313" key="2">
    <source>
        <dbReference type="EMBL" id="KAK9394765.1"/>
    </source>
</evidence>
<organism evidence="2 3">
    <name type="scientific">Crotalus adamanteus</name>
    <name type="common">Eastern diamondback rattlesnake</name>
    <dbReference type="NCBI Taxonomy" id="8729"/>
    <lineage>
        <taxon>Eukaryota</taxon>
        <taxon>Metazoa</taxon>
        <taxon>Chordata</taxon>
        <taxon>Craniata</taxon>
        <taxon>Vertebrata</taxon>
        <taxon>Euteleostomi</taxon>
        <taxon>Lepidosauria</taxon>
        <taxon>Squamata</taxon>
        <taxon>Bifurcata</taxon>
        <taxon>Unidentata</taxon>
        <taxon>Episquamata</taxon>
        <taxon>Toxicofera</taxon>
        <taxon>Serpentes</taxon>
        <taxon>Colubroidea</taxon>
        <taxon>Viperidae</taxon>
        <taxon>Crotalinae</taxon>
        <taxon>Crotalus</taxon>
    </lineage>
</organism>
<gene>
    <name evidence="2" type="ORF">NXF25_015293</name>
</gene>
<keyword evidence="3" id="KW-1185">Reference proteome</keyword>
<keyword evidence="2" id="KW-0418">Kinase</keyword>
<evidence type="ECO:0000313" key="3">
    <source>
        <dbReference type="Proteomes" id="UP001474421"/>
    </source>
</evidence>
<accession>A0AAW1AZ15</accession>
<dbReference type="AlphaFoldDB" id="A0AAW1AZ15"/>
<feature type="region of interest" description="Disordered" evidence="1">
    <location>
        <begin position="1"/>
        <end position="23"/>
    </location>
</feature>
<dbReference type="GO" id="GO:0016301">
    <property type="term" value="F:kinase activity"/>
    <property type="evidence" value="ECO:0007669"/>
    <property type="project" value="UniProtKB-KW"/>
</dbReference>
<name>A0AAW1AZ15_CROAD</name>